<evidence type="ECO:0000259" key="1">
    <source>
        <dbReference type="Pfam" id="PF23622"/>
    </source>
</evidence>
<dbReference type="InterPro" id="IPR053772">
    <property type="entry name" value="At1g61320/At1g61330-like"/>
</dbReference>
<evidence type="ECO:0000313" key="3">
    <source>
        <dbReference type="Proteomes" id="UP001054889"/>
    </source>
</evidence>
<dbReference type="Pfam" id="PF23622">
    <property type="entry name" value="LRR_At1g61320_AtMIF1"/>
    <property type="match status" value="1"/>
</dbReference>
<dbReference type="EMBL" id="BQKI01000077">
    <property type="protein sequence ID" value="GJN24363.1"/>
    <property type="molecule type" value="Genomic_DNA"/>
</dbReference>
<dbReference type="AlphaFoldDB" id="A0AAV5ENN8"/>
<dbReference type="Proteomes" id="UP001054889">
    <property type="component" value="Unassembled WGS sequence"/>
</dbReference>
<accession>A0AAV5ENN8</accession>
<dbReference type="PANTHER" id="PTHR34145">
    <property type="entry name" value="OS02G0105600 PROTEIN"/>
    <property type="match status" value="1"/>
</dbReference>
<proteinExistence type="predicted"/>
<sequence length="362" mass="42184">MQDAARAACVSRELLRSWRYYPELEFSAKTLSLDEHTSIKSQMAKGVIRRIDDTLQNRAGIWVKRLKFKLGFFCKLRACYINQWLDAAATFGLEELTLELPRNEKMKYKFPCKLFFGEKECSMQSLCLYACAFPTEHGSCSFRSLKRVEFRFVHITTEESLVFLSSSLVLEHLEIGYCHEIFCLRIPCTLQLLNVLRVERCSMLETIESDAPNLSTFHYEGPIIQFLLEDTLQLKDVEESSIQKSHLVIDPSTLVKLVKLQSLQRHCHKNIKHDTGTRDYQEWQNNFSNPEEFLRRTYPDVEAYLAHIAIGRYIIGRLLPSVDLKSDVVSPDQMEVRQLGRTHNNRKHEMIYLICRLLSCDI</sequence>
<comment type="caution">
    <text evidence="2">The sequence shown here is derived from an EMBL/GenBank/DDBJ whole genome shotgun (WGS) entry which is preliminary data.</text>
</comment>
<protein>
    <recommendedName>
        <fullName evidence="1">At1g61320/AtMIF1 LRR domain-containing protein</fullName>
    </recommendedName>
</protein>
<reference evidence="2" key="2">
    <citation type="submission" date="2021-12" db="EMBL/GenBank/DDBJ databases">
        <title>Resequencing data analysis of finger millet.</title>
        <authorList>
            <person name="Hatakeyama M."/>
            <person name="Aluri S."/>
            <person name="Balachadran M.T."/>
            <person name="Sivarajan S.R."/>
            <person name="Poveda L."/>
            <person name="Shimizu-Inatsugi R."/>
            <person name="Schlapbach R."/>
            <person name="Sreeman S.M."/>
            <person name="Shimizu K.K."/>
        </authorList>
    </citation>
    <scope>NUCLEOTIDE SEQUENCE</scope>
</reference>
<feature type="domain" description="At1g61320/AtMIF1 LRR" evidence="1">
    <location>
        <begin position="55"/>
        <end position="243"/>
    </location>
</feature>
<reference evidence="2" key="1">
    <citation type="journal article" date="2018" name="DNA Res.">
        <title>Multiple hybrid de novo genome assembly of finger millet, an orphan allotetraploid crop.</title>
        <authorList>
            <person name="Hatakeyama M."/>
            <person name="Aluri S."/>
            <person name="Balachadran M.T."/>
            <person name="Sivarajan S.R."/>
            <person name="Patrignani A."/>
            <person name="Gruter S."/>
            <person name="Poveda L."/>
            <person name="Shimizu-Inatsugi R."/>
            <person name="Baeten J."/>
            <person name="Francoijs K.J."/>
            <person name="Nataraja K.N."/>
            <person name="Reddy Y.A.N."/>
            <person name="Phadnis S."/>
            <person name="Ravikumar R.L."/>
            <person name="Schlapbach R."/>
            <person name="Sreeman S.M."/>
            <person name="Shimizu K.K."/>
        </authorList>
    </citation>
    <scope>NUCLEOTIDE SEQUENCE</scope>
</reference>
<dbReference type="InterPro" id="IPR055357">
    <property type="entry name" value="LRR_At1g61320_AtMIF1"/>
</dbReference>
<evidence type="ECO:0000313" key="2">
    <source>
        <dbReference type="EMBL" id="GJN24363.1"/>
    </source>
</evidence>
<name>A0AAV5ENN8_ELECO</name>
<keyword evidence="3" id="KW-1185">Reference proteome</keyword>
<organism evidence="2 3">
    <name type="scientific">Eleusine coracana subsp. coracana</name>
    <dbReference type="NCBI Taxonomy" id="191504"/>
    <lineage>
        <taxon>Eukaryota</taxon>
        <taxon>Viridiplantae</taxon>
        <taxon>Streptophyta</taxon>
        <taxon>Embryophyta</taxon>
        <taxon>Tracheophyta</taxon>
        <taxon>Spermatophyta</taxon>
        <taxon>Magnoliopsida</taxon>
        <taxon>Liliopsida</taxon>
        <taxon>Poales</taxon>
        <taxon>Poaceae</taxon>
        <taxon>PACMAD clade</taxon>
        <taxon>Chloridoideae</taxon>
        <taxon>Cynodonteae</taxon>
        <taxon>Eleusininae</taxon>
        <taxon>Eleusine</taxon>
    </lineage>
</organism>
<dbReference type="PANTHER" id="PTHR34145:SF28">
    <property type="entry name" value="F-BOX DOMAIN-CONTAINING PROTEIN"/>
    <property type="match status" value="1"/>
</dbReference>
<gene>
    <name evidence="2" type="primary">gb12100</name>
    <name evidence="2" type="ORF">PR202_gb12100</name>
</gene>